<feature type="transmembrane region" description="Helical" evidence="13">
    <location>
        <begin position="6"/>
        <end position="27"/>
    </location>
</feature>
<evidence type="ECO:0000256" key="11">
    <source>
        <dbReference type="ARBA" id="ARBA00023667"/>
    </source>
</evidence>
<dbReference type="EMBL" id="CP137640">
    <property type="protein sequence ID" value="WVX80853.1"/>
    <property type="molecule type" value="Genomic_DNA"/>
</dbReference>
<evidence type="ECO:0000256" key="3">
    <source>
        <dbReference type="ARBA" id="ARBA00022679"/>
    </source>
</evidence>
<comment type="pathway">
    <text evidence="9">Carotenoid biosynthesis; staphyloxanthin biosynthesis; staphyloxanthin from farnesyl diphosphate: step 5/5.</text>
</comment>
<evidence type="ECO:0000256" key="5">
    <source>
        <dbReference type="ARBA" id="ARBA00022729"/>
    </source>
</evidence>
<evidence type="ECO:0000256" key="10">
    <source>
        <dbReference type="ARBA" id="ARBA00023603"/>
    </source>
</evidence>
<keyword evidence="4 13" id="KW-0812">Transmembrane</keyword>
<keyword evidence="2" id="KW-1003">Cell membrane</keyword>
<comment type="subcellular location">
    <subcellularLocation>
        <location evidence="1">Cell membrane</location>
        <topology evidence="1">Single-pass membrane protein</topology>
    </subcellularLocation>
</comment>
<comment type="function">
    <text evidence="12">Catalyzes the acylation of glycosyl-4,4'-diaponeurosporenoate, i.e. the esterification of glucose at the C6'' position with the carboxyl group of the C(15) fatty acid 12-methyltetradecanoic acid, to yield staphyloxanthin. This is the last step in the biosynthesis of this orange pigment, present in most staphylococci strains.</text>
</comment>
<evidence type="ECO:0000256" key="12">
    <source>
        <dbReference type="ARBA" id="ARBA00025324"/>
    </source>
</evidence>
<dbReference type="RefSeq" id="WP_338449784.1">
    <property type="nucleotide sequence ID" value="NZ_CP137640.1"/>
</dbReference>
<accession>A0ABZ2CGD5</accession>
<evidence type="ECO:0000313" key="15">
    <source>
        <dbReference type="Proteomes" id="UP001357223"/>
    </source>
</evidence>
<dbReference type="Proteomes" id="UP001357223">
    <property type="component" value="Chromosome"/>
</dbReference>
<dbReference type="InterPro" id="IPR044021">
    <property type="entry name" value="CrtO"/>
</dbReference>
<keyword evidence="3" id="KW-0808">Transferase</keyword>
<reference evidence="14 15" key="1">
    <citation type="submission" date="2023-10" db="EMBL/GenBank/DDBJ databases">
        <title>Niallia locisalis sp.nov. isolated from a salt pond sample.</title>
        <authorList>
            <person name="Li X.-J."/>
            <person name="Dong L."/>
        </authorList>
    </citation>
    <scope>NUCLEOTIDE SEQUENCE [LARGE SCALE GENOMIC DNA]</scope>
    <source>
        <strain evidence="14 15">DSM 29761</strain>
    </source>
</reference>
<evidence type="ECO:0000256" key="2">
    <source>
        <dbReference type="ARBA" id="ARBA00022475"/>
    </source>
</evidence>
<protein>
    <recommendedName>
        <fullName evidence="11">Glycosyl-4,4'-diaponeurosporenoate acyltransferase</fullName>
    </recommendedName>
</protein>
<comment type="similarity">
    <text evidence="10">Belongs to the acyltransferase CrtO family.</text>
</comment>
<feature type="transmembrane region" description="Helical" evidence="13">
    <location>
        <begin position="123"/>
        <end position="141"/>
    </location>
</feature>
<keyword evidence="6 13" id="KW-1133">Transmembrane helix</keyword>
<organism evidence="14 15">
    <name type="scientific">Niallia oryzisoli</name>
    <dbReference type="NCBI Taxonomy" id="1737571"/>
    <lineage>
        <taxon>Bacteria</taxon>
        <taxon>Bacillati</taxon>
        <taxon>Bacillota</taxon>
        <taxon>Bacilli</taxon>
        <taxon>Bacillales</taxon>
        <taxon>Bacillaceae</taxon>
        <taxon>Niallia</taxon>
    </lineage>
</organism>
<feature type="transmembrane region" description="Helical" evidence="13">
    <location>
        <begin position="100"/>
        <end position="117"/>
    </location>
</feature>
<dbReference type="Pfam" id="PF18927">
    <property type="entry name" value="CrtO"/>
    <property type="match status" value="1"/>
</dbReference>
<evidence type="ECO:0000256" key="1">
    <source>
        <dbReference type="ARBA" id="ARBA00004162"/>
    </source>
</evidence>
<evidence type="ECO:0000256" key="6">
    <source>
        <dbReference type="ARBA" id="ARBA00022989"/>
    </source>
</evidence>
<evidence type="ECO:0000256" key="7">
    <source>
        <dbReference type="ARBA" id="ARBA00023136"/>
    </source>
</evidence>
<evidence type="ECO:0000256" key="13">
    <source>
        <dbReference type="SAM" id="Phobius"/>
    </source>
</evidence>
<evidence type="ECO:0000313" key="14">
    <source>
        <dbReference type="EMBL" id="WVX80853.1"/>
    </source>
</evidence>
<keyword evidence="15" id="KW-1185">Reference proteome</keyword>
<evidence type="ECO:0000256" key="8">
    <source>
        <dbReference type="ARBA" id="ARBA00023315"/>
    </source>
</evidence>
<keyword evidence="7 13" id="KW-0472">Membrane</keyword>
<keyword evidence="5" id="KW-0732">Signal</keyword>
<proteinExistence type="inferred from homology"/>
<name>A0ABZ2CGD5_9BACI</name>
<evidence type="ECO:0000256" key="4">
    <source>
        <dbReference type="ARBA" id="ARBA00022692"/>
    </source>
</evidence>
<evidence type="ECO:0000256" key="9">
    <source>
        <dbReference type="ARBA" id="ARBA00023588"/>
    </source>
</evidence>
<keyword evidence="8" id="KW-0012">Acyltransferase</keyword>
<gene>
    <name evidence="14" type="ORF">R4Z09_27160</name>
</gene>
<sequence length="168" mass="20082">MSWFTVWMIIINTTFWLVCCFGSAWVVHKLLPSSVYGKMGWFFKERSFEKRFYRLIYLAKWKDKLPEWGKVWNFEKNHLKQELSLEYVERFILETYRAEIGHIGMAVFGFACILVNPRDSAQMAIISSIINVFVQIPFCLIQRFNRPRLVRLKTRLEKRSLQSGTELK</sequence>